<keyword evidence="1" id="KW-1133">Transmembrane helix</keyword>
<organism evidence="2 3">
    <name type="scientific">Hibiscus sabdariffa</name>
    <name type="common">roselle</name>
    <dbReference type="NCBI Taxonomy" id="183260"/>
    <lineage>
        <taxon>Eukaryota</taxon>
        <taxon>Viridiplantae</taxon>
        <taxon>Streptophyta</taxon>
        <taxon>Embryophyta</taxon>
        <taxon>Tracheophyta</taxon>
        <taxon>Spermatophyta</taxon>
        <taxon>Magnoliopsida</taxon>
        <taxon>eudicotyledons</taxon>
        <taxon>Gunneridae</taxon>
        <taxon>Pentapetalae</taxon>
        <taxon>rosids</taxon>
        <taxon>malvids</taxon>
        <taxon>Malvales</taxon>
        <taxon>Malvaceae</taxon>
        <taxon>Malvoideae</taxon>
        <taxon>Hibiscus</taxon>
    </lineage>
</organism>
<protein>
    <submittedName>
        <fullName evidence="2">Uncharacterized protein</fullName>
    </submittedName>
</protein>
<name>A0ABR2B7S4_9ROSI</name>
<evidence type="ECO:0000313" key="3">
    <source>
        <dbReference type="Proteomes" id="UP001472677"/>
    </source>
</evidence>
<gene>
    <name evidence="2" type="ORF">V6N12_002042</name>
</gene>
<dbReference type="Proteomes" id="UP001472677">
    <property type="component" value="Unassembled WGS sequence"/>
</dbReference>
<evidence type="ECO:0000256" key="1">
    <source>
        <dbReference type="SAM" id="Phobius"/>
    </source>
</evidence>
<dbReference type="EMBL" id="JBBPBM010000172">
    <property type="protein sequence ID" value="KAK8502326.1"/>
    <property type="molecule type" value="Genomic_DNA"/>
</dbReference>
<comment type="caution">
    <text evidence="2">The sequence shown here is derived from an EMBL/GenBank/DDBJ whole genome shotgun (WGS) entry which is preliminary data.</text>
</comment>
<keyword evidence="3" id="KW-1185">Reference proteome</keyword>
<reference evidence="2 3" key="1">
    <citation type="journal article" date="2024" name="G3 (Bethesda)">
        <title>Genome assembly of Hibiscus sabdariffa L. provides insights into metabolisms of medicinal natural products.</title>
        <authorList>
            <person name="Kim T."/>
        </authorList>
    </citation>
    <scope>NUCLEOTIDE SEQUENCE [LARGE SCALE GENOMIC DNA]</scope>
    <source>
        <strain evidence="2">TK-2024</strain>
        <tissue evidence="2">Old leaves</tissue>
    </source>
</reference>
<sequence>MDDVFAGTYPRGSDLQAFVIEFIITFYLMFIISYKSIDEPSKELRAGNMRYTDKPLQEINKSASFLKGSCNSG</sequence>
<proteinExistence type="predicted"/>
<keyword evidence="1" id="KW-0472">Membrane</keyword>
<feature type="transmembrane region" description="Helical" evidence="1">
    <location>
        <begin position="15"/>
        <end position="34"/>
    </location>
</feature>
<keyword evidence="1" id="KW-0812">Transmembrane</keyword>
<accession>A0ABR2B7S4</accession>
<evidence type="ECO:0000313" key="2">
    <source>
        <dbReference type="EMBL" id="KAK8502326.1"/>
    </source>
</evidence>